<proteinExistence type="predicted"/>
<geneLocation type="plasmid" evidence="1">
    <name>pUJ-83KPC</name>
</geneLocation>
<reference evidence="1" key="1">
    <citation type="submission" date="2017-12" db="EMBL/GenBank/DDBJ databases">
        <title>Insights into the successfully spreading KPC-encoding IncII plasmids.</title>
        <authorList>
            <person name="Brandt C."/>
            <person name="Pletz M.W."/>
            <person name="Makarewicz O."/>
        </authorList>
    </citation>
    <scope>NUCLEOTIDE SEQUENCE</scope>
    <source>
        <strain evidence="1">St015256/1</strain>
        <plasmid evidence="1">pUJ-83KPC</plasmid>
    </source>
</reference>
<protein>
    <submittedName>
        <fullName evidence="1">Uncharacterized protein</fullName>
    </submittedName>
</protein>
<evidence type="ECO:0000313" key="1">
    <source>
        <dbReference type="EMBL" id="AVI43584.1"/>
    </source>
</evidence>
<dbReference type="EMBL" id="MG700549">
    <property type="protein sequence ID" value="AVI43584.1"/>
    <property type="molecule type" value="Genomic_DNA"/>
</dbReference>
<name>A0A2P1BPB1_KLEPN</name>
<dbReference type="AlphaFoldDB" id="A0A2P1BPB1"/>
<accession>A0A2P1BPB1</accession>
<keyword evidence="1" id="KW-0614">Plasmid</keyword>
<organism evidence="1">
    <name type="scientific">Klebsiella pneumoniae</name>
    <dbReference type="NCBI Taxonomy" id="573"/>
    <lineage>
        <taxon>Bacteria</taxon>
        <taxon>Pseudomonadati</taxon>
        <taxon>Pseudomonadota</taxon>
        <taxon>Gammaproteobacteria</taxon>
        <taxon>Enterobacterales</taxon>
        <taxon>Enterobacteriaceae</taxon>
        <taxon>Klebsiella/Raoultella group</taxon>
        <taxon>Klebsiella</taxon>
        <taxon>Klebsiella pneumoniae complex</taxon>
    </lineage>
</organism>
<sequence length="74" mass="7830">MVASVLRASPSFAFRLSTILSPGFVDRYAGNSPFARVNASLPPAASVSRPVWYGRAVFRSGPASLRVCASPSPF</sequence>